<comment type="caution">
    <text evidence="1">The sequence shown here is derived from an EMBL/GenBank/DDBJ whole genome shotgun (WGS) entry which is preliminary data.</text>
</comment>
<dbReference type="AlphaFoldDB" id="A0AAU9IEE2"/>
<dbReference type="EMBL" id="CAJZBQ010000005">
    <property type="protein sequence ID" value="CAG9312230.1"/>
    <property type="molecule type" value="Genomic_DNA"/>
</dbReference>
<proteinExistence type="predicted"/>
<organism evidence="1 2">
    <name type="scientific">Blepharisma stoltei</name>
    <dbReference type="NCBI Taxonomy" id="1481888"/>
    <lineage>
        <taxon>Eukaryota</taxon>
        <taxon>Sar</taxon>
        <taxon>Alveolata</taxon>
        <taxon>Ciliophora</taxon>
        <taxon>Postciliodesmatophora</taxon>
        <taxon>Heterotrichea</taxon>
        <taxon>Heterotrichida</taxon>
        <taxon>Blepharismidae</taxon>
        <taxon>Blepharisma</taxon>
    </lineage>
</organism>
<dbReference type="Proteomes" id="UP001162131">
    <property type="component" value="Unassembled WGS sequence"/>
</dbReference>
<sequence>MLGNLNTPYKTQSLKDLPKQKIDVHQSDFGAWTDNNHYRTSYVDMSQKHPLSPKTTANPGYAGYIPGAVSDNNFAKTFARVSREQLTREKYLPERVTQYFPNRPFTTTSIGRTLYKFGGGLDDEYHRVSHFHGQATIPKEHPNVANHHWDTTYRSTFLNQEKERPRLYRSTNSGFWKNTECSKRPSTQASGFVQNSTLFDGHGWLPVKEMHGNMRDTEYRKRFNPEVPFHPVALKPNERKLKKRASV</sequence>
<keyword evidence="2" id="KW-1185">Reference proteome</keyword>
<evidence type="ECO:0008006" key="3">
    <source>
        <dbReference type="Google" id="ProtNLM"/>
    </source>
</evidence>
<reference evidence="1" key="1">
    <citation type="submission" date="2021-09" db="EMBL/GenBank/DDBJ databases">
        <authorList>
            <consortium name="AG Swart"/>
            <person name="Singh M."/>
            <person name="Singh A."/>
            <person name="Seah K."/>
            <person name="Emmerich C."/>
        </authorList>
    </citation>
    <scope>NUCLEOTIDE SEQUENCE</scope>
    <source>
        <strain evidence="1">ATCC30299</strain>
    </source>
</reference>
<name>A0AAU9IEE2_9CILI</name>
<accession>A0AAU9IEE2</accession>
<gene>
    <name evidence="1" type="ORF">BSTOLATCC_MIC5474</name>
</gene>
<evidence type="ECO:0000313" key="2">
    <source>
        <dbReference type="Proteomes" id="UP001162131"/>
    </source>
</evidence>
<protein>
    <recommendedName>
        <fullName evidence="3">Testis-expressed protein 36</fullName>
    </recommendedName>
</protein>
<evidence type="ECO:0000313" key="1">
    <source>
        <dbReference type="EMBL" id="CAG9312230.1"/>
    </source>
</evidence>